<dbReference type="SUPFAM" id="SSF46689">
    <property type="entry name" value="Homeodomain-like"/>
    <property type="match status" value="1"/>
</dbReference>
<dbReference type="Proteomes" id="UP000663801">
    <property type="component" value="Unassembled WGS sequence"/>
</dbReference>
<dbReference type="Gene3D" id="1.10.357.10">
    <property type="entry name" value="Tetracycline Repressor, domain 2"/>
    <property type="match status" value="1"/>
</dbReference>
<feature type="domain" description="HTH tetR-type" evidence="3">
    <location>
        <begin position="15"/>
        <end position="75"/>
    </location>
</feature>
<dbReference type="InterPro" id="IPR023772">
    <property type="entry name" value="DNA-bd_HTH_TetR-type_CS"/>
</dbReference>
<evidence type="ECO:0000313" key="4">
    <source>
        <dbReference type="EMBL" id="MBM9477835.1"/>
    </source>
</evidence>
<accession>A0A938YS16</accession>
<evidence type="ECO:0000256" key="2">
    <source>
        <dbReference type="PROSITE-ProRule" id="PRU00335"/>
    </source>
</evidence>
<organism evidence="4 5">
    <name type="scientific">Nakamurella flavida</name>
    <dbReference type="NCBI Taxonomy" id="363630"/>
    <lineage>
        <taxon>Bacteria</taxon>
        <taxon>Bacillati</taxon>
        <taxon>Actinomycetota</taxon>
        <taxon>Actinomycetes</taxon>
        <taxon>Nakamurellales</taxon>
        <taxon>Nakamurellaceae</taxon>
        <taxon>Nakamurella</taxon>
    </lineage>
</organism>
<name>A0A938YS16_9ACTN</name>
<feature type="DNA-binding region" description="H-T-H motif" evidence="2">
    <location>
        <begin position="38"/>
        <end position="57"/>
    </location>
</feature>
<proteinExistence type="predicted"/>
<dbReference type="PROSITE" id="PS50977">
    <property type="entry name" value="HTH_TETR_2"/>
    <property type="match status" value="1"/>
</dbReference>
<evidence type="ECO:0000256" key="1">
    <source>
        <dbReference type="ARBA" id="ARBA00023125"/>
    </source>
</evidence>
<keyword evidence="5" id="KW-1185">Reference proteome</keyword>
<dbReference type="InterPro" id="IPR041347">
    <property type="entry name" value="MftR_C"/>
</dbReference>
<evidence type="ECO:0000259" key="3">
    <source>
        <dbReference type="PROSITE" id="PS50977"/>
    </source>
</evidence>
<protein>
    <submittedName>
        <fullName evidence="4">TetR family transcriptional regulator</fullName>
    </submittedName>
</protein>
<evidence type="ECO:0000313" key="5">
    <source>
        <dbReference type="Proteomes" id="UP000663801"/>
    </source>
</evidence>
<sequence length="204" mass="21922">MKVTDRAGLRARKKDATRRALTAAAADLALTLGYAQFTVLDVTERVGVSRRTFSNYFAGKAECLAAHGEGWADDLLDLVRAAPADTDLADLLRRVLGALAIRLAEGGDDYIVLIETEPELQAAARASDEVLVGMISAGVAERLERPADDLRLLLLAEFALLAVHLCVRRWVMAGRAGGVDALSDQLDQAFSLLDLHTLTAPSVR</sequence>
<keyword evidence="1 2" id="KW-0238">DNA-binding</keyword>
<dbReference type="RefSeq" id="WP_205257938.1">
    <property type="nucleotide sequence ID" value="NZ_BAAAPV010000005.1"/>
</dbReference>
<dbReference type="GO" id="GO:0003677">
    <property type="term" value="F:DNA binding"/>
    <property type="evidence" value="ECO:0007669"/>
    <property type="project" value="UniProtKB-UniRule"/>
</dbReference>
<dbReference type="InterPro" id="IPR009057">
    <property type="entry name" value="Homeodomain-like_sf"/>
</dbReference>
<comment type="caution">
    <text evidence="4">The sequence shown here is derived from an EMBL/GenBank/DDBJ whole genome shotgun (WGS) entry which is preliminary data.</text>
</comment>
<dbReference type="InterPro" id="IPR001647">
    <property type="entry name" value="HTH_TetR"/>
</dbReference>
<dbReference type="EMBL" id="JAERWL010000012">
    <property type="protein sequence ID" value="MBM9477835.1"/>
    <property type="molecule type" value="Genomic_DNA"/>
</dbReference>
<reference evidence="4" key="1">
    <citation type="submission" date="2021-01" db="EMBL/GenBank/DDBJ databases">
        <title>KCTC 19127 draft genome.</title>
        <authorList>
            <person name="An D."/>
        </authorList>
    </citation>
    <scope>NUCLEOTIDE SEQUENCE</scope>
    <source>
        <strain evidence="4">KCTC 19127</strain>
    </source>
</reference>
<dbReference type="Pfam" id="PF00440">
    <property type="entry name" value="TetR_N"/>
    <property type="match status" value="1"/>
</dbReference>
<dbReference type="PROSITE" id="PS01081">
    <property type="entry name" value="HTH_TETR_1"/>
    <property type="match status" value="1"/>
</dbReference>
<dbReference type="AlphaFoldDB" id="A0A938YS16"/>
<gene>
    <name evidence="4" type="ORF">JL107_15400</name>
</gene>
<dbReference type="Pfam" id="PF17754">
    <property type="entry name" value="TetR_C_14"/>
    <property type="match status" value="1"/>
</dbReference>